<keyword evidence="3" id="KW-1185">Reference proteome</keyword>
<protein>
    <submittedName>
        <fullName evidence="2">Uncharacterized protein</fullName>
    </submittedName>
</protein>
<dbReference type="Proteomes" id="UP001189624">
    <property type="component" value="Chromosome 7"/>
</dbReference>
<sequence>MEVSKGTGRNRVVLFRGVECKIGEKQRGLSKSDQLIWLMQKMGSSENKKRDGEVRNRHEREV</sequence>
<evidence type="ECO:0000256" key="1">
    <source>
        <dbReference type="SAM" id="MobiDB-lite"/>
    </source>
</evidence>
<evidence type="ECO:0000313" key="3">
    <source>
        <dbReference type="Proteomes" id="UP001189624"/>
    </source>
</evidence>
<feature type="compositionally biased region" description="Basic and acidic residues" evidence="1">
    <location>
        <begin position="46"/>
        <end position="62"/>
    </location>
</feature>
<dbReference type="AlphaFoldDB" id="A0AA86SPR3"/>
<reference evidence="2" key="1">
    <citation type="submission" date="2023-10" db="EMBL/GenBank/DDBJ databases">
        <authorList>
            <person name="Domelevo Entfellner J.-B."/>
        </authorList>
    </citation>
    <scope>NUCLEOTIDE SEQUENCE</scope>
</reference>
<dbReference type="EMBL" id="OY731404">
    <property type="protein sequence ID" value="CAJ1969269.1"/>
    <property type="molecule type" value="Genomic_DNA"/>
</dbReference>
<feature type="region of interest" description="Disordered" evidence="1">
    <location>
        <begin position="42"/>
        <end position="62"/>
    </location>
</feature>
<name>A0AA86SPR3_9FABA</name>
<dbReference type="Gramene" id="rna-AYBTSS11_LOCUS22172">
    <property type="protein sequence ID" value="CAJ1969269.1"/>
    <property type="gene ID" value="gene-AYBTSS11_LOCUS22172"/>
</dbReference>
<evidence type="ECO:0000313" key="2">
    <source>
        <dbReference type="EMBL" id="CAJ1969269.1"/>
    </source>
</evidence>
<proteinExistence type="predicted"/>
<accession>A0AA86SPR3</accession>
<organism evidence="2 3">
    <name type="scientific">Sphenostylis stenocarpa</name>
    <dbReference type="NCBI Taxonomy" id="92480"/>
    <lineage>
        <taxon>Eukaryota</taxon>
        <taxon>Viridiplantae</taxon>
        <taxon>Streptophyta</taxon>
        <taxon>Embryophyta</taxon>
        <taxon>Tracheophyta</taxon>
        <taxon>Spermatophyta</taxon>
        <taxon>Magnoliopsida</taxon>
        <taxon>eudicotyledons</taxon>
        <taxon>Gunneridae</taxon>
        <taxon>Pentapetalae</taxon>
        <taxon>rosids</taxon>
        <taxon>fabids</taxon>
        <taxon>Fabales</taxon>
        <taxon>Fabaceae</taxon>
        <taxon>Papilionoideae</taxon>
        <taxon>50 kb inversion clade</taxon>
        <taxon>NPAAA clade</taxon>
        <taxon>indigoferoid/millettioid clade</taxon>
        <taxon>Phaseoleae</taxon>
        <taxon>Sphenostylis</taxon>
    </lineage>
</organism>
<gene>
    <name evidence="2" type="ORF">AYBTSS11_LOCUS22172</name>
</gene>